<evidence type="ECO:0000259" key="3">
    <source>
        <dbReference type="Pfam" id="PF06985"/>
    </source>
</evidence>
<proteinExistence type="predicted"/>
<reference evidence="4 5" key="1">
    <citation type="journal article" date="2018" name="PLoS Pathog.">
        <title>Evolution of structural diversity of trichothecenes, a family of toxins produced by plant pathogenic and entomopathogenic fungi.</title>
        <authorList>
            <person name="Proctor R.H."/>
            <person name="McCormick S.P."/>
            <person name="Kim H.S."/>
            <person name="Cardoza R.E."/>
            <person name="Stanley A.M."/>
            <person name="Lindo L."/>
            <person name="Kelly A."/>
            <person name="Brown D.W."/>
            <person name="Lee T."/>
            <person name="Vaughan M.M."/>
            <person name="Alexander N.J."/>
            <person name="Busman M."/>
            <person name="Gutierrez S."/>
        </authorList>
    </citation>
    <scope>NUCLEOTIDE SEQUENCE [LARGE SCALE GENOMIC DNA]</scope>
    <source>
        <strain evidence="4 5">NRRL 13405</strain>
    </source>
</reference>
<dbReference type="PANTHER" id="PTHR33112:SF16">
    <property type="entry name" value="HETEROKARYON INCOMPATIBILITY DOMAIN-CONTAINING PROTEIN"/>
    <property type="match status" value="1"/>
</dbReference>
<accession>A0A395M4V2</accession>
<feature type="compositionally biased region" description="Low complexity" evidence="2">
    <location>
        <begin position="228"/>
        <end position="253"/>
    </location>
</feature>
<evidence type="ECO:0000313" key="4">
    <source>
        <dbReference type="EMBL" id="RFN42156.1"/>
    </source>
</evidence>
<dbReference type="AlphaFoldDB" id="A0A395M4V2"/>
<gene>
    <name evidence="4" type="ORF">FIE12Z_12868</name>
</gene>
<sequence length="874" mass="96872">MRPFALSTAVLAAGTFAQKSDKTCYDGLYMIAARGTGEDQGPGVIGKIADAVAERINGSHVTGLSYPATLQEPAYEESESKGVESLQKDINNYFDKCPDSKVAVFGYSQGGQVATDVFCGGSGGDFPTNKPLSVDEVKKNVVAVITFGDPSHVANVSYDAGNSIKDGIFQRNDTKLCEDNYSDILHAYCDTGDVYCDRGNDTEVHGSYFEKYGKDVVDLVVERYESAMSESTATPTSEATTSATSGTSEVTSTDAPGNGAAGLVQASVFEGRDNNSKEFTLDCPITGVGSIPPSTTIDLAEPFTHLAPKSRGWIHTEIETCVRHHNHAHPQKGFVPDRLIKVDEVEPRLVITSDDPEFLLSDQQPKYAALTYCWGPSPHSDQQLKTTRRNIGDHLQVIPQDRLPQVAKDAITVTRELGISYLWIDALCILQDFGSDWNHQCTKMDNIYSNAHMTICSASSANCEEGFILKMDKTPAIRIHPLEPDGKSIFFTIYLPFFHYIATEDLYEAEWYERGWTFQERMGSSRIVTFGKQNLHFACQSVGHSMGFQREDLGRGFKMIYRDLLTDGDISLVYEAWDNDVAAEFSRFDMAFAHPTDILPSFAGIASLFHYRLKDTYLAGLWKGDLHRGLLWTTYRRFQEVSFKDLLIQLELPSPYVAPSWSWVAKSWVLSGRLNAVYFLPLLSEYIDNIRSEVEITEAKVVLKGSNPFGEIINAYLDIRGRILSPKEELKPEYRRETHTELKKQKRRKADNLQAPLGNGNKDGQPLGFFSQTSSNSDVDSVKVGSTELETEGERLAYGLLIYPAKRPGEYYRVGTFMSEFEGTDVSRSAALEGFEFIIDTPRSCQGLGALTGIDMGKRLHFVHLAAVGGPATQ</sequence>
<dbReference type="EMBL" id="PXXK01000765">
    <property type="protein sequence ID" value="RFN42156.1"/>
    <property type="molecule type" value="Genomic_DNA"/>
</dbReference>
<dbReference type="InterPro" id="IPR010730">
    <property type="entry name" value="HET"/>
</dbReference>
<dbReference type="Gene3D" id="3.40.50.1820">
    <property type="entry name" value="alpha/beta hydrolase"/>
    <property type="match status" value="1"/>
</dbReference>
<dbReference type="Pfam" id="PF01083">
    <property type="entry name" value="Cutinase"/>
    <property type="match status" value="1"/>
</dbReference>
<dbReference type="Proteomes" id="UP000265631">
    <property type="component" value="Unassembled WGS sequence"/>
</dbReference>
<keyword evidence="5" id="KW-1185">Reference proteome</keyword>
<organism evidence="4 5">
    <name type="scientific">Fusarium flagelliforme</name>
    <dbReference type="NCBI Taxonomy" id="2675880"/>
    <lineage>
        <taxon>Eukaryota</taxon>
        <taxon>Fungi</taxon>
        <taxon>Dikarya</taxon>
        <taxon>Ascomycota</taxon>
        <taxon>Pezizomycotina</taxon>
        <taxon>Sordariomycetes</taxon>
        <taxon>Hypocreomycetidae</taxon>
        <taxon>Hypocreales</taxon>
        <taxon>Nectriaceae</taxon>
        <taxon>Fusarium</taxon>
        <taxon>Fusarium incarnatum-equiseti species complex</taxon>
    </lineage>
</organism>
<dbReference type="PANTHER" id="PTHR33112">
    <property type="entry name" value="DOMAIN PROTEIN, PUTATIVE-RELATED"/>
    <property type="match status" value="1"/>
</dbReference>
<dbReference type="SUPFAM" id="SSF53474">
    <property type="entry name" value="alpha/beta-Hydrolases"/>
    <property type="match status" value="1"/>
</dbReference>
<dbReference type="InterPro" id="IPR029058">
    <property type="entry name" value="AB_hydrolase_fold"/>
</dbReference>
<name>A0A395M4V2_9HYPO</name>
<keyword evidence="1" id="KW-0378">Hydrolase</keyword>
<evidence type="ECO:0000313" key="5">
    <source>
        <dbReference type="Proteomes" id="UP000265631"/>
    </source>
</evidence>
<dbReference type="SMART" id="SM01110">
    <property type="entry name" value="Cutinase"/>
    <property type="match status" value="1"/>
</dbReference>
<comment type="caution">
    <text evidence="4">The sequence shown here is derived from an EMBL/GenBank/DDBJ whole genome shotgun (WGS) entry which is preliminary data.</text>
</comment>
<feature type="compositionally biased region" description="Basic and acidic residues" evidence="2">
    <location>
        <begin position="734"/>
        <end position="743"/>
    </location>
</feature>
<evidence type="ECO:0000256" key="2">
    <source>
        <dbReference type="SAM" id="MobiDB-lite"/>
    </source>
</evidence>
<dbReference type="GO" id="GO:0052689">
    <property type="term" value="F:carboxylic ester hydrolase activity"/>
    <property type="evidence" value="ECO:0007669"/>
    <property type="project" value="UniProtKB-ARBA"/>
</dbReference>
<feature type="region of interest" description="Disordered" evidence="2">
    <location>
        <begin position="734"/>
        <end position="760"/>
    </location>
</feature>
<dbReference type="Pfam" id="PF06985">
    <property type="entry name" value="HET"/>
    <property type="match status" value="1"/>
</dbReference>
<evidence type="ECO:0000256" key="1">
    <source>
        <dbReference type="ARBA" id="ARBA00022801"/>
    </source>
</evidence>
<dbReference type="InterPro" id="IPR000675">
    <property type="entry name" value="Cutinase/axe"/>
</dbReference>
<feature type="domain" description="Heterokaryon incompatibility" evidence="3">
    <location>
        <begin position="367"/>
        <end position="520"/>
    </location>
</feature>
<feature type="region of interest" description="Disordered" evidence="2">
    <location>
        <begin position="228"/>
        <end position="259"/>
    </location>
</feature>
<dbReference type="STRING" id="2594813.A0A395M4V2"/>
<protein>
    <submittedName>
        <fullName evidence="4">Acetylxylan esterase 2</fullName>
    </submittedName>
</protein>